<keyword evidence="1" id="KW-0472">Membrane</keyword>
<organism evidence="2 3">
    <name type="scientific">Meganyctiphanes norvegica</name>
    <name type="common">Northern krill</name>
    <name type="synonym">Thysanopoda norvegica</name>
    <dbReference type="NCBI Taxonomy" id="48144"/>
    <lineage>
        <taxon>Eukaryota</taxon>
        <taxon>Metazoa</taxon>
        <taxon>Ecdysozoa</taxon>
        <taxon>Arthropoda</taxon>
        <taxon>Crustacea</taxon>
        <taxon>Multicrustacea</taxon>
        <taxon>Malacostraca</taxon>
        <taxon>Eumalacostraca</taxon>
        <taxon>Eucarida</taxon>
        <taxon>Euphausiacea</taxon>
        <taxon>Euphausiidae</taxon>
        <taxon>Meganyctiphanes</taxon>
    </lineage>
</organism>
<feature type="transmembrane region" description="Helical" evidence="1">
    <location>
        <begin position="113"/>
        <end position="134"/>
    </location>
</feature>
<evidence type="ECO:0000256" key="1">
    <source>
        <dbReference type="SAM" id="Phobius"/>
    </source>
</evidence>
<dbReference type="Proteomes" id="UP001497623">
    <property type="component" value="Unassembled WGS sequence"/>
</dbReference>
<keyword evidence="3" id="KW-1185">Reference proteome</keyword>
<protein>
    <submittedName>
        <fullName evidence="2">Uncharacterized protein</fullName>
    </submittedName>
</protein>
<evidence type="ECO:0000313" key="2">
    <source>
        <dbReference type="EMBL" id="CAL4116017.1"/>
    </source>
</evidence>
<reference evidence="2 3" key="1">
    <citation type="submission" date="2024-05" db="EMBL/GenBank/DDBJ databases">
        <authorList>
            <person name="Wallberg A."/>
        </authorList>
    </citation>
    <scope>NUCLEOTIDE SEQUENCE [LARGE SCALE GENOMIC DNA]</scope>
</reference>
<keyword evidence="1" id="KW-1133">Transmembrane helix</keyword>
<sequence length="157" mass="16957">MNSHTCVVSQCCCGCTLRTGSLIIGVLSLIGDGYNSVTTGLQASAEGWWLLWVTEVIVVVHLIASILLLIGISNNNVKFIKAYVYANVAVIVYDVILVIVLFAMMGSYADGDYAGVFVVMAVTYLLSFLLMIYYTVVIRSYALQVEEGSHAPITGMA</sequence>
<dbReference type="EMBL" id="CAXKWB010016391">
    <property type="protein sequence ID" value="CAL4116017.1"/>
    <property type="molecule type" value="Genomic_DNA"/>
</dbReference>
<proteinExistence type="predicted"/>
<feature type="transmembrane region" description="Helical" evidence="1">
    <location>
        <begin position="82"/>
        <end position="107"/>
    </location>
</feature>
<evidence type="ECO:0000313" key="3">
    <source>
        <dbReference type="Proteomes" id="UP001497623"/>
    </source>
</evidence>
<gene>
    <name evidence="2" type="ORF">MNOR_LOCUS20875</name>
</gene>
<feature type="transmembrane region" description="Helical" evidence="1">
    <location>
        <begin position="49"/>
        <end position="70"/>
    </location>
</feature>
<accession>A0AAV2R9M3</accession>
<keyword evidence="1" id="KW-0812">Transmembrane</keyword>
<dbReference type="AlphaFoldDB" id="A0AAV2R9M3"/>
<comment type="caution">
    <text evidence="2">The sequence shown here is derived from an EMBL/GenBank/DDBJ whole genome shotgun (WGS) entry which is preliminary data.</text>
</comment>
<name>A0AAV2R9M3_MEGNR</name>